<feature type="transmembrane region" description="Helical" evidence="1">
    <location>
        <begin position="83"/>
        <end position="101"/>
    </location>
</feature>
<keyword evidence="1" id="KW-1133">Transmembrane helix</keyword>
<protein>
    <submittedName>
        <fullName evidence="2">Uncharacterized protein</fullName>
    </submittedName>
</protein>
<feature type="transmembrane region" description="Helical" evidence="1">
    <location>
        <begin position="43"/>
        <end position="62"/>
    </location>
</feature>
<comment type="caution">
    <text evidence="2">The sequence shown here is derived from an EMBL/GenBank/DDBJ whole genome shotgun (WGS) entry which is preliminary data.</text>
</comment>
<evidence type="ECO:0000256" key="1">
    <source>
        <dbReference type="SAM" id="Phobius"/>
    </source>
</evidence>
<feature type="transmembrane region" description="Helical" evidence="1">
    <location>
        <begin position="161"/>
        <end position="182"/>
    </location>
</feature>
<feature type="transmembrane region" description="Helical" evidence="1">
    <location>
        <begin position="121"/>
        <end position="149"/>
    </location>
</feature>
<evidence type="ECO:0000313" key="3">
    <source>
        <dbReference type="Proteomes" id="UP001146019"/>
    </source>
</evidence>
<keyword evidence="1" id="KW-0812">Transmembrane</keyword>
<dbReference type="EMBL" id="JAPKMY010000004">
    <property type="protein sequence ID" value="MCX5468111.1"/>
    <property type="molecule type" value="Genomic_DNA"/>
</dbReference>
<dbReference type="Proteomes" id="UP001146019">
    <property type="component" value="Unassembled WGS sequence"/>
</dbReference>
<dbReference type="SUPFAM" id="SSF81442">
    <property type="entry name" value="Cytochrome c oxidase subunit I-like"/>
    <property type="match status" value="1"/>
</dbReference>
<sequence length="253" mass="29392">MIQKIWFSFRQQNNSIKIYIVALIIFLLAISSIKILGSSVSLGGVYVSIVLFAIGFMIWMFNFVKKFLVQIQGKEKILKCIKFSWFIFHLWVLWLAAVYASKIVNVGLGLPASDFNFTTTFFTFVCYFPALLVSVVGFGLIIYLAAWIIFTFRFMFKKQAFFENFSIFHIVGFIIIISLLALGHDKFMSNVIVNAPKYVRYIAFQTDYQYLPMYLKQFPQIDNTVKIKLHENGVYSILKEQENGYELVVEKIE</sequence>
<gene>
    <name evidence="2" type="ORF">OSH00_10170</name>
</gene>
<accession>A0A9X3IHF7</accession>
<keyword evidence="3" id="KW-1185">Reference proteome</keyword>
<dbReference type="RefSeq" id="WP_266130336.1">
    <property type="nucleotide sequence ID" value="NZ_JAPKMY010000004.1"/>
</dbReference>
<proteinExistence type="predicted"/>
<organism evidence="2 3">
    <name type="scientific">Acinetobacter nematophilus</name>
    <dbReference type="NCBI Taxonomy" id="2994642"/>
    <lineage>
        <taxon>Bacteria</taxon>
        <taxon>Pseudomonadati</taxon>
        <taxon>Pseudomonadota</taxon>
        <taxon>Gammaproteobacteria</taxon>
        <taxon>Moraxellales</taxon>
        <taxon>Moraxellaceae</taxon>
        <taxon>Acinetobacter</taxon>
    </lineage>
</organism>
<name>A0A9X3IHF7_9GAMM</name>
<feature type="transmembrane region" description="Helical" evidence="1">
    <location>
        <begin position="16"/>
        <end position="37"/>
    </location>
</feature>
<reference evidence="2" key="1">
    <citation type="submission" date="2022-11" db="EMBL/GenBank/DDBJ databases">
        <title>Biodiversity and phylogenetic relationships of bacteria.</title>
        <authorList>
            <person name="Machado R.A.R."/>
            <person name="Bhat A."/>
            <person name="Loulou A."/>
            <person name="Kallel S."/>
        </authorList>
    </citation>
    <scope>NUCLEOTIDE SEQUENCE</scope>
    <source>
        <strain evidence="2">A-IN1</strain>
    </source>
</reference>
<dbReference type="AlphaFoldDB" id="A0A9X3IHF7"/>
<evidence type="ECO:0000313" key="2">
    <source>
        <dbReference type="EMBL" id="MCX5468111.1"/>
    </source>
</evidence>
<dbReference type="InterPro" id="IPR036927">
    <property type="entry name" value="Cyt_c_oxase-like_su1_sf"/>
</dbReference>
<keyword evidence="1" id="KW-0472">Membrane</keyword>